<dbReference type="GO" id="GO:0016040">
    <property type="term" value="F:glutamate synthase (NADH) activity"/>
    <property type="evidence" value="ECO:0007669"/>
    <property type="project" value="TreeGrafter"/>
</dbReference>
<comment type="pathway">
    <text evidence="16">Amino-acid biosynthesis; L-glutamate biosynthesis via GLT pathway; L-glutamate from 2-oxoglutarate and L-glutamine (ferredoxin route): step 1/1.</text>
</comment>
<dbReference type="GO" id="GO:0016041">
    <property type="term" value="F:glutamate synthase (ferredoxin) activity"/>
    <property type="evidence" value="ECO:0007669"/>
    <property type="project" value="UniProtKB-EC"/>
</dbReference>
<dbReference type="PANTHER" id="PTHR11938">
    <property type="entry name" value="FAD NADPH DEHYDROGENASE/OXIDOREDUCTASE"/>
    <property type="match status" value="1"/>
</dbReference>
<evidence type="ECO:0000259" key="19">
    <source>
        <dbReference type="Pfam" id="PF00310"/>
    </source>
</evidence>
<evidence type="ECO:0000256" key="3">
    <source>
        <dbReference type="ARBA" id="ARBA00004802"/>
    </source>
</evidence>
<dbReference type="AlphaFoldDB" id="A0A5A7Q6M5"/>
<gene>
    <name evidence="20" type="ORF">STAS_16759</name>
</gene>
<evidence type="ECO:0000256" key="4">
    <source>
        <dbReference type="ARBA" id="ARBA00004909"/>
    </source>
</evidence>
<keyword evidence="15" id="KW-0003">3Fe-4S</keyword>
<keyword evidence="8" id="KW-0288">FMN</keyword>
<dbReference type="GO" id="GO:0051538">
    <property type="term" value="F:3 iron, 4 sulfur cluster binding"/>
    <property type="evidence" value="ECO:0007669"/>
    <property type="project" value="UniProtKB-KW"/>
</dbReference>
<keyword evidence="7" id="KW-0285">Flavoprotein</keyword>
<dbReference type="GO" id="GO:0019676">
    <property type="term" value="P:ammonia assimilation cycle"/>
    <property type="evidence" value="ECO:0007669"/>
    <property type="project" value="TreeGrafter"/>
</dbReference>
<comment type="similarity">
    <text evidence="5">Belongs to the glutamate synthase family.</text>
</comment>
<evidence type="ECO:0000256" key="8">
    <source>
        <dbReference type="ARBA" id="ARBA00022643"/>
    </source>
</evidence>
<dbReference type="Proteomes" id="UP000325081">
    <property type="component" value="Unassembled WGS sequence"/>
</dbReference>
<dbReference type="EC" id="1.4.7.1" evidence="17"/>
<evidence type="ECO:0000256" key="5">
    <source>
        <dbReference type="ARBA" id="ARBA00009716"/>
    </source>
</evidence>
<evidence type="ECO:0000256" key="10">
    <source>
        <dbReference type="ARBA" id="ARBA00022962"/>
    </source>
</evidence>
<evidence type="ECO:0000256" key="12">
    <source>
        <dbReference type="ARBA" id="ARBA00023004"/>
    </source>
</evidence>
<dbReference type="Pfam" id="PF00310">
    <property type="entry name" value="GATase_2"/>
    <property type="match status" value="1"/>
</dbReference>
<evidence type="ECO:0000313" key="20">
    <source>
        <dbReference type="EMBL" id="GER40107.1"/>
    </source>
</evidence>
<dbReference type="GO" id="GO:0046872">
    <property type="term" value="F:metal ion binding"/>
    <property type="evidence" value="ECO:0007669"/>
    <property type="project" value="UniProtKB-KW"/>
</dbReference>
<organism evidence="20 21">
    <name type="scientific">Striga asiatica</name>
    <name type="common">Asiatic witchweed</name>
    <name type="synonym">Buchnera asiatica</name>
    <dbReference type="NCBI Taxonomy" id="4170"/>
    <lineage>
        <taxon>Eukaryota</taxon>
        <taxon>Viridiplantae</taxon>
        <taxon>Streptophyta</taxon>
        <taxon>Embryophyta</taxon>
        <taxon>Tracheophyta</taxon>
        <taxon>Spermatophyta</taxon>
        <taxon>Magnoliopsida</taxon>
        <taxon>eudicotyledons</taxon>
        <taxon>Gunneridae</taxon>
        <taxon>Pentapetalae</taxon>
        <taxon>asterids</taxon>
        <taxon>lamiids</taxon>
        <taxon>Lamiales</taxon>
        <taxon>Orobanchaceae</taxon>
        <taxon>Buchnereae</taxon>
        <taxon>Striga</taxon>
    </lineage>
</organism>
<proteinExistence type="inferred from homology"/>
<evidence type="ECO:0000256" key="7">
    <source>
        <dbReference type="ARBA" id="ARBA00022630"/>
    </source>
</evidence>
<dbReference type="SUPFAM" id="SSF56235">
    <property type="entry name" value="N-terminal nucleophile aminohydrolases (Ntn hydrolases)"/>
    <property type="match status" value="1"/>
</dbReference>
<dbReference type="Gene3D" id="3.60.20.10">
    <property type="entry name" value="Glutamine Phosphoribosylpyrophosphate, subunit 1, domain 1"/>
    <property type="match status" value="1"/>
</dbReference>
<comment type="caution">
    <text evidence="20">The sequence shown here is derived from an EMBL/GenBank/DDBJ whole genome shotgun (WGS) entry which is preliminary data.</text>
</comment>
<reference evidence="21" key="1">
    <citation type="journal article" date="2019" name="Curr. Biol.">
        <title>Genome Sequence of Striga asiatica Provides Insight into the Evolution of Plant Parasitism.</title>
        <authorList>
            <person name="Yoshida S."/>
            <person name="Kim S."/>
            <person name="Wafula E.K."/>
            <person name="Tanskanen J."/>
            <person name="Kim Y.M."/>
            <person name="Honaas L."/>
            <person name="Yang Z."/>
            <person name="Spallek T."/>
            <person name="Conn C.E."/>
            <person name="Ichihashi Y."/>
            <person name="Cheong K."/>
            <person name="Cui S."/>
            <person name="Der J.P."/>
            <person name="Gundlach H."/>
            <person name="Jiao Y."/>
            <person name="Hori C."/>
            <person name="Ishida J.K."/>
            <person name="Kasahara H."/>
            <person name="Kiba T."/>
            <person name="Kim M.S."/>
            <person name="Koo N."/>
            <person name="Laohavisit A."/>
            <person name="Lee Y.H."/>
            <person name="Lumba S."/>
            <person name="McCourt P."/>
            <person name="Mortimer J.C."/>
            <person name="Mutuku J.M."/>
            <person name="Nomura T."/>
            <person name="Sasaki-Sekimoto Y."/>
            <person name="Seto Y."/>
            <person name="Wang Y."/>
            <person name="Wakatake T."/>
            <person name="Sakakibara H."/>
            <person name="Demura T."/>
            <person name="Yamaguchi S."/>
            <person name="Yoneyama K."/>
            <person name="Manabe R.I."/>
            <person name="Nelson D.C."/>
            <person name="Schulman A.H."/>
            <person name="Timko M.P."/>
            <person name="dePamphilis C.W."/>
            <person name="Choi D."/>
            <person name="Shirasu K."/>
        </authorList>
    </citation>
    <scope>NUCLEOTIDE SEQUENCE [LARGE SCALE GENOMIC DNA]</scope>
    <source>
        <strain evidence="21">cv. UVA1</strain>
    </source>
</reference>
<evidence type="ECO:0000256" key="2">
    <source>
        <dbReference type="ARBA" id="ARBA00001927"/>
    </source>
</evidence>
<dbReference type="InterPro" id="IPR050711">
    <property type="entry name" value="ET-N_metabolism_enzyme"/>
</dbReference>
<evidence type="ECO:0000256" key="9">
    <source>
        <dbReference type="ARBA" id="ARBA00022723"/>
    </source>
</evidence>
<sequence>MLVRMTHRGTCCCETNTGDGARIFVGLPHDYYREATKDAGFELPAPGEYAVGMFFLPTSDSRREQSCVYKETVLTLLDLTRVTEMSEIQLQDIVESVQESERVPPPISGVFLASPDDENMENMGIHGLLSPLKALGYTVESLEMLLLTMAKDGVLLCASQAVSLPPDALPEPPSSSNKAGESSRRQVVLSPSNSTKGKVLSSGLKEFGGISENVGISSLTGRPSEETKADTKPDCLFAGVFGRTVSGISAYLLTRSHSAMQSFK</sequence>
<name>A0A5A7Q6M5_STRAF</name>
<keyword evidence="11" id="KW-0560">Oxidoreductase</keyword>
<feature type="domain" description="Glutamine amidotransferase type-2" evidence="19">
    <location>
        <begin position="1"/>
        <end position="122"/>
    </location>
</feature>
<dbReference type="InterPro" id="IPR017932">
    <property type="entry name" value="GATase_2_dom"/>
</dbReference>
<evidence type="ECO:0000256" key="6">
    <source>
        <dbReference type="ARBA" id="ARBA00022605"/>
    </source>
</evidence>
<dbReference type="OrthoDB" id="4327079at2759"/>
<comment type="pathway">
    <text evidence="4">Nitrogen metabolism.</text>
</comment>
<dbReference type="InterPro" id="IPR029055">
    <property type="entry name" value="Ntn_hydrolases_N"/>
</dbReference>
<comment type="cofactor">
    <cofactor evidence="1">
        <name>FMN</name>
        <dbReference type="ChEBI" id="CHEBI:58210"/>
    </cofactor>
</comment>
<dbReference type="GO" id="GO:0006537">
    <property type="term" value="P:glutamate biosynthetic process"/>
    <property type="evidence" value="ECO:0007669"/>
    <property type="project" value="UniProtKB-KW"/>
</dbReference>
<keyword evidence="9" id="KW-0479">Metal-binding</keyword>
<feature type="region of interest" description="Disordered" evidence="18">
    <location>
        <begin position="165"/>
        <end position="196"/>
    </location>
</feature>
<evidence type="ECO:0000256" key="16">
    <source>
        <dbReference type="ARBA" id="ARBA00037928"/>
    </source>
</evidence>
<accession>A0A5A7Q6M5</accession>
<keyword evidence="10" id="KW-0315">Glutamine amidotransferase</keyword>
<keyword evidence="21" id="KW-1185">Reference proteome</keyword>
<evidence type="ECO:0000256" key="1">
    <source>
        <dbReference type="ARBA" id="ARBA00001917"/>
    </source>
</evidence>
<evidence type="ECO:0000256" key="18">
    <source>
        <dbReference type="SAM" id="MobiDB-lite"/>
    </source>
</evidence>
<keyword evidence="14" id="KW-0314">Glutamate biosynthesis</keyword>
<keyword evidence="13" id="KW-0411">Iron-sulfur</keyword>
<keyword evidence="6" id="KW-0028">Amino-acid biosynthesis</keyword>
<keyword evidence="12" id="KW-0408">Iron</keyword>
<evidence type="ECO:0000256" key="17">
    <source>
        <dbReference type="ARBA" id="ARBA00039085"/>
    </source>
</evidence>
<evidence type="ECO:0000313" key="21">
    <source>
        <dbReference type="Proteomes" id="UP000325081"/>
    </source>
</evidence>
<evidence type="ECO:0000256" key="14">
    <source>
        <dbReference type="ARBA" id="ARBA00023164"/>
    </source>
</evidence>
<evidence type="ECO:0000256" key="13">
    <source>
        <dbReference type="ARBA" id="ARBA00023014"/>
    </source>
</evidence>
<comment type="pathway">
    <text evidence="3">Energy metabolism; nitrogen metabolism.</text>
</comment>
<comment type="cofactor">
    <cofactor evidence="2">
        <name>[3Fe-4S] cluster</name>
        <dbReference type="ChEBI" id="CHEBI:21137"/>
    </cofactor>
</comment>
<dbReference type="PANTHER" id="PTHR11938:SF133">
    <property type="entry name" value="GLUTAMATE SYNTHASE (NADH)"/>
    <property type="match status" value="1"/>
</dbReference>
<evidence type="ECO:0000256" key="11">
    <source>
        <dbReference type="ARBA" id="ARBA00023002"/>
    </source>
</evidence>
<protein>
    <recommendedName>
        <fullName evidence="17">glutamate synthase (ferredoxin)</fullName>
        <ecNumber evidence="17">1.4.7.1</ecNumber>
    </recommendedName>
</protein>
<evidence type="ECO:0000256" key="15">
    <source>
        <dbReference type="ARBA" id="ARBA00023291"/>
    </source>
</evidence>
<dbReference type="EMBL" id="BKCP01005838">
    <property type="protein sequence ID" value="GER40107.1"/>
    <property type="molecule type" value="Genomic_DNA"/>
</dbReference>